<evidence type="ECO:0000313" key="2">
    <source>
        <dbReference type="Proteomes" id="UP000008144"/>
    </source>
</evidence>
<keyword evidence="2" id="KW-1185">Reference proteome</keyword>
<reference evidence="1" key="2">
    <citation type="submission" date="2025-08" db="UniProtKB">
        <authorList>
            <consortium name="Ensembl"/>
        </authorList>
    </citation>
    <scope>IDENTIFICATION</scope>
</reference>
<dbReference type="Ensembl" id="ENSCINT00000037103.1">
    <property type="protein sequence ID" value="ENSCINP00000035420.1"/>
    <property type="gene ID" value="ENSCING00000023947.1"/>
</dbReference>
<reference evidence="2" key="1">
    <citation type="journal article" date="2002" name="Science">
        <title>The draft genome of Ciona intestinalis: insights into chordate and vertebrate origins.</title>
        <authorList>
            <person name="Dehal P."/>
            <person name="Satou Y."/>
            <person name="Campbell R.K."/>
            <person name="Chapman J."/>
            <person name="Degnan B."/>
            <person name="De Tomaso A."/>
            <person name="Davidson B."/>
            <person name="Di Gregorio A."/>
            <person name="Gelpke M."/>
            <person name="Goodstein D.M."/>
            <person name="Harafuji N."/>
            <person name="Hastings K.E."/>
            <person name="Ho I."/>
            <person name="Hotta K."/>
            <person name="Huang W."/>
            <person name="Kawashima T."/>
            <person name="Lemaire P."/>
            <person name="Martinez D."/>
            <person name="Meinertzhagen I.A."/>
            <person name="Necula S."/>
            <person name="Nonaka M."/>
            <person name="Putnam N."/>
            <person name="Rash S."/>
            <person name="Saiga H."/>
            <person name="Satake M."/>
            <person name="Terry A."/>
            <person name="Yamada L."/>
            <person name="Wang H.G."/>
            <person name="Awazu S."/>
            <person name="Azumi K."/>
            <person name="Boore J."/>
            <person name="Branno M."/>
            <person name="Chin-Bow S."/>
            <person name="DeSantis R."/>
            <person name="Doyle S."/>
            <person name="Francino P."/>
            <person name="Keys D.N."/>
            <person name="Haga S."/>
            <person name="Hayashi H."/>
            <person name="Hino K."/>
            <person name="Imai K.S."/>
            <person name="Inaba K."/>
            <person name="Kano S."/>
            <person name="Kobayashi K."/>
            <person name="Kobayashi M."/>
            <person name="Lee B.I."/>
            <person name="Makabe K.W."/>
            <person name="Manohar C."/>
            <person name="Matassi G."/>
            <person name="Medina M."/>
            <person name="Mochizuki Y."/>
            <person name="Mount S."/>
            <person name="Morishita T."/>
            <person name="Miura S."/>
            <person name="Nakayama A."/>
            <person name="Nishizaka S."/>
            <person name="Nomoto H."/>
            <person name="Ohta F."/>
            <person name="Oishi K."/>
            <person name="Rigoutsos I."/>
            <person name="Sano M."/>
            <person name="Sasaki A."/>
            <person name="Sasakura Y."/>
            <person name="Shoguchi E."/>
            <person name="Shin-i T."/>
            <person name="Spagnuolo A."/>
            <person name="Stainier D."/>
            <person name="Suzuki M.M."/>
            <person name="Tassy O."/>
            <person name="Takatori N."/>
            <person name="Tokuoka M."/>
            <person name="Yagi K."/>
            <person name="Yoshizaki F."/>
            <person name="Wada S."/>
            <person name="Zhang C."/>
            <person name="Hyatt P.D."/>
            <person name="Larimer F."/>
            <person name="Detter C."/>
            <person name="Doggett N."/>
            <person name="Glavina T."/>
            <person name="Hawkins T."/>
            <person name="Richardson P."/>
            <person name="Lucas S."/>
            <person name="Kohara Y."/>
            <person name="Levine M."/>
            <person name="Satoh N."/>
            <person name="Rokhsar D.S."/>
        </authorList>
    </citation>
    <scope>NUCLEOTIDE SEQUENCE [LARGE SCALE GENOMIC DNA]</scope>
</reference>
<dbReference type="AlphaFoldDB" id="H2Y0I6"/>
<dbReference type="Proteomes" id="UP000008144">
    <property type="component" value="Unassembled WGS sequence"/>
</dbReference>
<protein>
    <submittedName>
        <fullName evidence="1">Uncharacterized protein</fullName>
    </submittedName>
</protein>
<accession>H2Y0I6</accession>
<organism evidence="1 2">
    <name type="scientific">Ciona intestinalis</name>
    <name type="common">Transparent sea squirt</name>
    <name type="synonym">Ascidia intestinalis</name>
    <dbReference type="NCBI Taxonomy" id="7719"/>
    <lineage>
        <taxon>Eukaryota</taxon>
        <taxon>Metazoa</taxon>
        <taxon>Chordata</taxon>
        <taxon>Tunicata</taxon>
        <taxon>Ascidiacea</taxon>
        <taxon>Phlebobranchia</taxon>
        <taxon>Cionidae</taxon>
        <taxon>Ciona</taxon>
    </lineage>
</organism>
<name>H2Y0I6_CIOIN</name>
<reference evidence="1" key="3">
    <citation type="submission" date="2025-09" db="UniProtKB">
        <authorList>
            <consortium name="Ensembl"/>
        </authorList>
    </citation>
    <scope>IDENTIFICATION</scope>
</reference>
<evidence type="ECO:0000313" key="1">
    <source>
        <dbReference type="Ensembl" id="ENSCINP00000035420.1"/>
    </source>
</evidence>
<proteinExistence type="predicted"/>
<dbReference type="InParanoid" id="H2Y0I6"/>
<sequence length="74" mass="8497">GGTNRARPEREQPKVPTLISSGIAPVNRRSVTAQSISQDPILFPFLTFNRVRIPPKVVIFCTYVYYINNFYLHM</sequence>
<dbReference type="HOGENOM" id="CLU_2694100_0_0_1"/>